<dbReference type="Proteomes" id="UP000252985">
    <property type="component" value="Chromosome"/>
</dbReference>
<reference evidence="1 4" key="2">
    <citation type="submission" date="2018-07" db="EMBL/GenBank/DDBJ databases">
        <title>Genome sequences of Haloplanus sp. CBA1113.</title>
        <authorList>
            <person name="Kim Y.B."/>
            <person name="Roh S.W."/>
        </authorList>
    </citation>
    <scope>NUCLEOTIDE SEQUENCE [LARGE SCALE GENOMIC DNA]</scope>
    <source>
        <strain evidence="1 4">CBA1113</strain>
    </source>
</reference>
<evidence type="ECO:0000313" key="3">
    <source>
        <dbReference type="Proteomes" id="UP000252985"/>
    </source>
</evidence>
<evidence type="ECO:0000313" key="2">
    <source>
        <dbReference type="EMBL" id="AXG09014.1"/>
    </source>
</evidence>
<dbReference type="EMBL" id="CP031150">
    <property type="protein sequence ID" value="AXG05677.1"/>
    <property type="molecule type" value="Genomic_DNA"/>
</dbReference>
<dbReference type="RefSeq" id="WP_114584826.1">
    <property type="nucleotide sequence ID" value="NZ_CP031148.1"/>
</dbReference>
<accession>A0A345E0F5</accession>
<dbReference type="Proteomes" id="UP000253273">
    <property type="component" value="Chromosome"/>
</dbReference>
<dbReference type="KEGG" id="haj:DU500_04075"/>
<dbReference type="KEGG" id="haq:DU484_03590"/>
<evidence type="ECO:0000313" key="4">
    <source>
        <dbReference type="Proteomes" id="UP000253273"/>
    </source>
</evidence>
<sequence length="76" mass="7814">MSLPSVGLTPVTQAALLLAVCLLALAAIALQFAKVRALYGGESTAERVNCPSCGARTPVDSTCEYCEEPLEDGAEG</sequence>
<keyword evidence="4" id="KW-1185">Reference proteome</keyword>
<dbReference type="OrthoDB" id="351346at2157"/>
<proteinExistence type="predicted"/>
<dbReference type="EMBL" id="CP031148">
    <property type="protein sequence ID" value="AXG09014.1"/>
    <property type="molecule type" value="Genomic_DNA"/>
</dbReference>
<reference evidence="2 3" key="1">
    <citation type="submission" date="2018-07" db="EMBL/GenBank/DDBJ databases">
        <title>Genome sequences of Haloplanus sp. CBA1112.</title>
        <authorList>
            <person name="Kim Y.B."/>
            <person name="Roh S.W."/>
        </authorList>
    </citation>
    <scope>NUCLEOTIDE SEQUENCE [LARGE SCALE GENOMIC DNA]</scope>
    <source>
        <strain evidence="2 3">CBA1112</strain>
    </source>
</reference>
<dbReference type="AlphaFoldDB" id="A0A345E9Z2"/>
<protein>
    <submittedName>
        <fullName evidence="2">Uncharacterized protein</fullName>
    </submittedName>
</protein>
<gene>
    <name evidence="2" type="ORF">DU484_03590</name>
    <name evidence="1" type="ORF">DU500_04075</name>
</gene>
<accession>A0A345E9Z2</accession>
<evidence type="ECO:0000313" key="1">
    <source>
        <dbReference type="EMBL" id="AXG05677.1"/>
    </source>
</evidence>
<dbReference type="GeneID" id="37286030"/>
<organism evidence="2 3">
    <name type="scientific">Haloplanus rubicundus</name>
    <dbReference type="NCBI Taxonomy" id="1547898"/>
    <lineage>
        <taxon>Archaea</taxon>
        <taxon>Methanobacteriati</taxon>
        <taxon>Methanobacteriota</taxon>
        <taxon>Stenosarchaea group</taxon>
        <taxon>Halobacteria</taxon>
        <taxon>Halobacteriales</taxon>
        <taxon>Haloferacaceae</taxon>
        <taxon>Haloplanus</taxon>
    </lineage>
</organism>
<name>A0A345E9Z2_9EURY</name>